<keyword evidence="3" id="KW-1185">Reference proteome</keyword>
<dbReference type="Proteomes" id="UP000836841">
    <property type="component" value="Chromosome 1"/>
</dbReference>
<evidence type="ECO:0000313" key="2">
    <source>
        <dbReference type="EMBL" id="CAH2037406.1"/>
    </source>
</evidence>
<feature type="region of interest" description="Disordered" evidence="1">
    <location>
        <begin position="16"/>
        <end position="44"/>
    </location>
</feature>
<accession>A0AAU9RDT5</accession>
<sequence>VLENLNAKRRLSGPQLIEERNNVGSRNCGGARPPSNRVSPSSAEENKASEIGSLECLVGFGTHLYPPTRFSHALTYASASNVWVSCVAIAAIAVPIIDPGKVTVTAKAVVLREVRPIRTGQVYATQWVPKARIRITFDGEYLLLVKNATLHPSPPVTFLLSMSTPIACGRSTDSISVINALVPQPTATRRFSSVRKYGLPLLVTFKSGSFLTAISRAIQRSHRNFDLNQSVWQPVWKRDVHHFHVEPREERSISVGSGGAVTHNLSFPPIPKGNGIEIPPQVLLQEVEEVLFGGVAADEPYMSRVRTDAIIQRKLKYPGSMYRKVPATNVMNGSSPTQLKPLSCLAASSLSCVDTFERTLEQISIGNILVNQDWNFCLQATSQEFHNVPVCDFIDELFHLVFINKFGSFDRNDSSIYQHSLVHGSLTSLPKNSLSVAFFNSFELNILDISTFPFMVVRPKIPTTETSAPRPIRTPTPTLSKATFLFLSCSLVDAKCYFQLTLKHRGFFRLGYLGLAAICSKPVHTIKLKKKKQSLTYAAMWKVWVPCVAIVAIAVPITHASEVLILATAFIKGGVGTVTGNSAPFSSCDIRVLYIDTYNLRTLQRYPRLAAFVTITVRLDSQPKISDSISVSNALVPQPIATSRFSSVRKYGLPLPVTFKSGDDFSGP</sequence>
<feature type="non-terminal residue" evidence="2">
    <location>
        <position position="1"/>
    </location>
</feature>
<protein>
    <submittedName>
        <fullName evidence="2">Uncharacterized protein</fullName>
    </submittedName>
</protein>
<evidence type="ECO:0000256" key="1">
    <source>
        <dbReference type="SAM" id="MobiDB-lite"/>
    </source>
</evidence>
<gene>
    <name evidence="2" type="ORF">TAV2_LOCUS2396</name>
</gene>
<organism evidence="2 3">
    <name type="scientific">Thlaspi arvense</name>
    <name type="common">Field penny-cress</name>
    <dbReference type="NCBI Taxonomy" id="13288"/>
    <lineage>
        <taxon>Eukaryota</taxon>
        <taxon>Viridiplantae</taxon>
        <taxon>Streptophyta</taxon>
        <taxon>Embryophyta</taxon>
        <taxon>Tracheophyta</taxon>
        <taxon>Spermatophyta</taxon>
        <taxon>Magnoliopsida</taxon>
        <taxon>eudicotyledons</taxon>
        <taxon>Gunneridae</taxon>
        <taxon>Pentapetalae</taxon>
        <taxon>rosids</taxon>
        <taxon>malvids</taxon>
        <taxon>Brassicales</taxon>
        <taxon>Brassicaceae</taxon>
        <taxon>Thlaspideae</taxon>
        <taxon>Thlaspi</taxon>
    </lineage>
</organism>
<name>A0AAU9RDT5_THLAR</name>
<evidence type="ECO:0000313" key="3">
    <source>
        <dbReference type="Proteomes" id="UP000836841"/>
    </source>
</evidence>
<dbReference type="EMBL" id="OU466857">
    <property type="protein sequence ID" value="CAH2037406.1"/>
    <property type="molecule type" value="Genomic_DNA"/>
</dbReference>
<reference evidence="2 3" key="1">
    <citation type="submission" date="2022-03" db="EMBL/GenBank/DDBJ databases">
        <authorList>
            <person name="Nunn A."/>
            <person name="Chopra R."/>
            <person name="Nunn A."/>
            <person name="Contreras Garrido A."/>
        </authorList>
    </citation>
    <scope>NUCLEOTIDE SEQUENCE [LARGE SCALE GENOMIC DNA]</scope>
</reference>
<proteinExistence type="predicted"/>
<dbReference type="AlphaFoldDB" id="A0AAU9RDT5"/>